<organism evidence="1 2">
    <name type="scientific">Ascobolus immersus RN42</name>
    <dbReference type="NCBI Taxonomy" id="1160509"/>
    <lineage>
        <taxon>Eukaryota</taxon>
        <taxon>Fungi</taxon>
        <taxon>Dikarya</taxon>
        <taxon>Ascomycota</taxon>
        <taxon>Pezizomycotina</taxon>
        <taxon>Pezizomycetes</taxon>
        <taxon>Pezizales</taxon>
        <taxon>Ascobolaceae</taxon>
        <taxon>Ascobolus</taxon>
    </lineage>
</organism>
<sequence>MSLSVLIKGLPVAKKGLDQANEAGITRSAFYRSVQEKVNLTNGIIKRLSVLTVRLLANLPCIETPHDANLIVQQDHQGVVALEEMGEELEELWLEYYGVESGDINGRMQALLAKLSKLAIDLEKYLVSAEGIAYKNIGHVSCLFQSKNLKFGRKIQELDAEMDRLKMDVEERLVAFSGGITGGAKSIKPY</sequence>
<evidence type="ECO:0000313" key="1">
    <source>
        <dbReference type="EMBL" id="RPA78309.1"/>
    </source>
</evidence>
<keyword evidence="2" id="KW-1185">Reference proteome</keyword>
<reference evidence="1 2" key="1">
    <citation type="journal article" date="2018" name="Nat. Ecol. Evol.">
        <title>Pezizomycetes genomes reveal the molecular basis of ectomycorrhizal truffle lifestyle.</title>
        <authorList>
            <person name="Murat C."/>
            <person name="Payen T."/>
            <person name="Noel B."/>
            <person name="Kuo A."/>
            <person name="Morin E."/>
            <person name="Chen J."/>
            <person name="Kohler A."/>
            <person name="Krizsan K."/>
            <person name="Balestrini R."/>
            <person name="Da Silva C."/>
            <person name="Montanini B."/>
            <person name="Hainaut M."/>
            <person name="Levati E."/>
            <person name="Barry K.W."/>
            <person name="Belfiori B."/>
            <person name="Cichocki N."/>
            <person name="Clum A."/>
            <person name="Dockter R.B."/>
            <person name="Fauchery L."/>
            <person name="Guy J."/>
            <person name="Iotti M."/>
            <person name="Le Tacon F."/>
            <person name="Lindquist E.A."/>
            <person name="Lipzen A."/>
            <person name="Malagnac F."/>
            <person name="Mello A."/>
            <person name="Molinier V."/>
            <person name="Miyauchi S."/>
            <person name="Poulain J."/>
            <person name="Riccioni C."/>
            <person name="Rubini A."/>
            <person name="Sitrit Y."/>
            <person name="Splivallo R."/>
            <person name="Traeger S."/>
            <person name="Wang M."/>
            <person name="Zifcakova L."/>
            <person name="Wipf D."/>
            <person name="Zambonelli A."/>
            <person name="Paolocci F."/>
            <person name="Nowrousian M."/>
            <person name="Ottonello S."/>
            <person name="Baldrian P."/>
            <person name="Spatafora J.W."/>
            <person name="Henrissat B."/>
            <person name="Nagy L.G."/>
            <person name="Aury J.M."/>
            <person name="Wincker P."/>
            <person name="Grigoriev I.V."/>
            <person name="Bonfante P."/>
            <person name="Martin F.M."/>
        </authorList>
    </citation>
    <scope>NUCLEOTIDE SEQUENCE [LARGE SCALE GENOMIC DNA]</scope>
    <source>
        <strain evidence="1 2">RN42</strain>
    </source>
</reference>
<proteinExistence type="predicted"/>
<dbReference type="Proteomes" id="UP000275078">
    <property type="component" value="Unassembled WGS sequence"/>
</dbReference>
<dbReference type="OrthoDB" id="332250at2759"/>
<gene>
    <name evidence="1" type="ORF">BJ508DRAFT_329433</name>
</gene>
<protein>
    <submittedName>
        <fullName evidence="1">Uncharacterized protein</fullName>
    </submittedName>
</protein>
<name>A0A3N4HXA1_ASCIM</name>
<dbReference type="EMBL" id="ML119713">
    <property type="protein sequence ID" value="RPA78309.1"/>
    <property type="molecule type" value="Genomic_DNA"/>
</dbReference>
<accession>A0A3N4HXA1</accession>
<evidence type="ECO:0000313" key="2">
    <source>
        <dbReference type="Proteomes" id="UP000275078"/>
    </source>
</evidence>
<dbReference type="AlphaFoldDB" id="A0A3N4HXA1"/>